<dbReference type="Proteomes" id="UP000669179">
    <property type="component" value="Unassembled WGS sequence"/>
</dbReference>
<dbReference type="InterPro" id="IPR007627">
    <property type="entry name" value="RNA_pol_sigma70_r2"/>
</dbReference>
<dbReference type="InterPro" id="IPR014284">
    <property type="entry name" value="RNA_pol_sigma-70_dom"/>
</dbReference>
<gene>
    <name evidence="8" type="ORF">J4573_23630</name>
</gene>
<feature type="region of interest" description="Disordered" evidence="5">
    <location>
        <begin position="18"/>
        <end position="94"/>
    </location>
</feature>
<evidence type="ECO:0000313" key="9">
    <source>
        <dbReference type="Proteomes" id="UP000669179"/>
    </source>
</evidence>
<dbReference type="Gene3D" id="1.10.10.10">
    <property type="entry name" value="Winged helix-like DNA-binding domain superfamily/Winged helix DNA-binding domain"/>
    <property type="match status" value="1"/>
</dbReference>
<dbReference type="InterPro" id="IPR036388">
    <property type="entry name" value="WH-like_DNA-bd_sf"/>
</dbReference>
<dbReference type="CDD" id="cd06171">
    <property type="entry name" value="Sigma70_r4"/>
    <property type="match status" value="1"/>
</dbReference>
<protein>
    <submittedName>
        <fullName evidence="8">RNA polymerase sigma factor</fullName>
    </submittedName>
</protein>
<evidence type="ECO:0000259" key="6">
    <source>
        <dbReference type="Pfam" id="PF04542"/>
    </source>
</evidence>
<dbReference type="GO" id="GO:0003677">
    <property type="term" value="F:DNA binding"/>
    <property type="evidence" value="ECO:0007669"/>
    <property type="project" value="InterPro"/>
</dbReference>
<feature type="domain" description="RNA polymerase sigma-70 region 2" evidence="6">
    <location>
        <begin position="108"/>
        <end position="175"/>
    </location>
</feature>
<evidence type="ECO:0000256" key="5">
    <source>
        <dbReference type="SAM" id="MobiDB-lite"/>
    </source>
</evidence>
<dbReference type="GO" id="GO:0016987">
    <property type="term" value="F:sigma factor activity"/>
    <property type="evidence" value="ECO:0007669"/>
    <property type="project" value="UniProtKB-KW"/>
</dbReference>
<comment type="caution">
    <text evidence="8">The sequence shown here is derived from an EMBL/GenBank/DDBJ whole genome shotgun (WGS) entry which is preliminary data.</text>
</comment>
<reference evidence="8" key="1">
    <citation type="submission" date="2021-03" db="EMBL/GenBank/DDBJ databases">
        <authorList>
            <person name="Kanchanasin P."/>
            <person name="Saeng-In P."/>
            <person name="Phongsopitanun W."/>
            <person name="Yuki M."/>
            <person name="Kudo T."/>
            <person name="Ohkuma M."/>
            <person name="Tanasupawat S."/>
        </authorList>
    </citation>
    <scope>NUCLEOTIDE SEQUENCE</scope>
    <source>
        <strain evidence="8">GKU 128</strain>
    </source>
</reference>
<dbReference type="Gene3D" id="1.10.1740.10">
    <property type="match status" value="1"/>
</dbReference>
<comment type="similarity">
    <text evidence="1">Belongs to the sigma-70 factor family. ECF subfamily.</text>
</comment>
<evidence type="ECO:0000259" key="7">
    <source>
        <dbReference type="Pfam" id="PF08281"/>
    </source>
</evidence>
<feature type="compositionally biased region" description="Low complexity" evidence="5">
    <location>
        <begin position="19"/>
        <end position="42"/>
    </location>
</feature>
<evidence type="ECO:0000256" key="4">
    <source>
        <dbReference type="ARBA" id="ARBA00023163"/>
    </source>
</evidence>
<accession>A0A939T5Y6</accession>
<keyword evidence="9" id="KW-1185">Reference proteome</keyword>
<proteinExistence type="inferred from homology"/>
<dbReference type="InterPro" id="IPR013324">
    <property type="entry name" value="RNA_pol_sigma_r3/r4-like"/>
</dbReference>
<dbReference type="InterPro" id="IPR013249">
    <property type="entry name" value="RNA_pol_sigma70_r4_t2"/>
</dbReference>
<keyword evidence="4" id="KW-0804">Transcription</keyword>
<dbReference type="SUPFAM" id="SSF88946">
    <property type="entry name" value="Sigma2 domain of RNA polymerase sigma factors"/>
    <property type="match status" value="1"/>
</dbReference>
<sequence>MVISVLERQEIGLRCLLGAPAGRSARSSSPKSRCPRLSAPSPRSRPPRRGRAKRGNSGAPPHQVPVDCSCRRERSPVVPRNPPDAEEVSDSAAISASLTDPERFAEIFHRHWDEIHRYIYRRLGPEAAEDVSAEVFTTAFQARKRYDPARTDARPWLYGIATNLISQHRRAERRRNQVLARADAEWITPFDDSVDARLNAQRLAPRIASALSRLSAHERDLLLMIVWAELTYEEAAQALDLPLGTVQSRLHRIRKKLRRSLGDLARFKEEYA</sequence>
<dbReference type="AlphaFoldDB" id="A0A939T5Y6"/>
<evidence type="ECO:0000313" key="8">
    <source>
        <dbReference type="EMBL" id="MBO2450114.1"/>
    </source>
</evidence>
<evidence type="ECO:0000256" key="3">
    <source>
        <dbReference type="ARBA" id="ARBA00023082"/>
    </source>
</evidence>
<dbReference type="EMBL" id="JAGEOJ010000009">
    <property type="protein sequence ID" value="MBO2450114.1"/>
    <property type="molecule type" value="Genomic_DNA"/>
</dbReference>
<dbReference type="SUPFAM" id="SSF88659">
    <property type="entry name" value="Sigma3 and sigma4 domains of RNA polymerase sigma factors"/>
    <property type="match status" value="1"/>
</dbReference>
<dbReference type="Pfam" id="PF04542">
    <property type="entry name" value="Sigma70_r2"/>
    <property type="match status" value="1"/>
</dbReference>
<keyword evidence="2" id="KW-0805">Transcription regulation</keyword>
<name>A0A939T5Y6_9ACTN</name>
<dbReference type="GO" id="GO:0006352">
    <property type="term" value="P:DNA-templated transcription initiation"/>
    <property type="evidence" value="ECO:0007669"/>
    <property type="project" value="InterPro"/>
</dbReference>
<dbReference type="Pfam" id="PF08281">
    <property type="entry name" value="Sigma70_r4_2"/>
    <property type="match status" value="1"/>
</dbReference>
<feature type="compositionally biased region" description="Basic residues" evidence="5">
    <location>
        <begin position="45"/>
        <end position="54"/>
    </location>
</feature>
<dbReference type="InterPro" id="IPR039425">
    <property type="entry name" value="RNA_pol_sigma-70-like"/>
</dbReference>
<feature type="domain" description="RNA polymerase sigma factor 70 region 4 type 2" evidence="7">
    <location>
        <begin position="207"/>
        <end position="257"/>
    </location>
</feature>
<dbReference type="InterPro" id="IPR013325">
    <property type="entry name" value="RNA_pol_sigma_r2"/>
</dbReference>
<organism evidence="8 9">
    <name type="scientific">Actinomadura barringtoniae</name>
    <dbReference type="NCBI Taxonomy" id="1427535"/>
    <lineage>
        <taxon>Bacteria</taxon>
        <taxon>Bacillati</taxon>
        <taxon>Actinomycetota</taxon>
        <taxon>Actinomycetes</taxon>
        <taxon>Streptosporangiales</taxon>
        <taxon>Thermomonosporaceae</taxon>
        <taxon>Actinomadura</taxon>
    </lineage>
</organism>
<dbReference type="NCBIfam" id="TIGR02937">
    <property type="entry name" value="sigma70-ECF"/>
    <property type="match status" value="1"/>
</dbReference>
<keyword evidence="3" id="KW-0731">Sigma factor</keyword>
<evidence type="ECO:0000256" key="1">
    <source>
        <dbReference type="ARBA" id="ARBA00010641"/>
    </source>
</evidence>
<evidence type="ECO:0000256" key="2">
    <source>
        <dbReference type="ARBA" id="ARBA00023015"/>
    </source>
</evidence>
<dbReference type="PANTHER" id="PTHR43133:SF25">
    <property type="entry name" value="RNA POLYMERASE SIGMA FACTOR RFAY-RELATED"/>
    <property type="match status" value="1"/>
</dbReference>
<dbReference type="PANTHER" id="PTHR43133">
    <property type="entry name" value="RNA POLYMERASE ECF-TYPE SIGMA FACTO"/>
    <property type="match status" value="1"/>
</dbReference>